<evidence type="ECO:0008006" key="4">
    <source>
        <dbReference type="Google" id="ProtNLM"/>
    </source>
</evidence>
<keyword evidence="1" id="KW-1133">Transmembrane helix</keyword>
<accession>A0A016WVI8</accession>
<reference evidence="3" key="1">
    <citation type="journal article" date="2015" name="Nat. Genet.">
        <title>The genome and transcriptome of the zoonotic hookworm Ancylostoma ceylanicum identify infection-specific gene families.</title>
        <authorList>
            <person name="Schwarz E.M."/>
            <person name="Hu Y."/>
            <person name="Antoshechkin I."/>
            <person name="Miller M.M."/>
            <person name="Sternberg P.W."/>
            <person name="Aroian R.V."/>
        </authorList>
    </citation>
    <scope>NUCLEOTIDE SEQUENCE</scope>
    <source>
        <strain evidence="3">HY135</strain>
    </source>
</reference>
<name>A0A016WVI8_9BILA</name>
<keyword evidence="1" id="KW-0812">Transmembrane</keyword>
<sequence>MSTDKELRYSPQYKLMNQYNFVDCGQAFFHLSLGALIVFPVTQQRFQPVARVITVTGNSLWIAMFPIMSVLSISRILVIIDKASPNRLPTTLKVLNAIGMVFSASLWLWGCFTQNLTIVGLGIEYDFSKFGASVVALAEWYLCFPCLVVTYITYLAIVLHMELRKHMEKQGGISSPEIKLFLQSTFLFLYISSIIIIWHNAESWGLWSSLTNTALSFAWVFLPYWNVLLLLTLNRTFRLKMVQFIYRRDKVINFAKTGTPKKLPSHSPLFTSIQE</sequence>
<organism evidence="2 3">
    <name type="scientific">Ancylostoma ceylanicum</name>
    <dbReference type="NCBI Taxonomy" id="53326"/>
    <lineage>
        <taxon>Eukaryota</taxon>
        <taxon>Metazoa</taxon>
        <taxon>Ecdysozoa</taxon>
        <taxon>Nematoda</taxon>
        <taxon>Chromadorea</taxon>
        <taxon>Rhabditida</taxon>
        <taxon>Rhabditina</taxon>
        <taxon>Rhabditomorpha</taxon>
        <taxon>Strongyloidea</taxon>
        <taxon>Ancylostomatidae</taxon>
        <taxon>Ancylostomatinae</taxon>
        <taxon>Ancylostoma</taxon>
    </lineage>
</organism>
<feature type="transmembrane region" description="Helical" evidence="1">
    <location>
        <begin position="21"/>
        <end position="41"/>
    </location>
</feature>
<dbReference type="Proteomes" id="UP000024635">
    <property type="component" value="Unassembled WGS sequence"/>
</dbReference>
<comment type="caution">
    <text evidence="2">The sequence shown here is derived from an EMBL/GenBank/DDBJ whole genome shotgun (WGS) entry which is preliminary data.</text>
</comment>
<dbReference type="PANTHER" id="PTHR23021:SF88">
    <property type="entry name" value="SERPENTINE RECEPTOR, CLASS T"/>
    <property type="match status" value="1"/>
</dbReference>
<evidence type="ECO:0000256" key="1">
    <source>
        <dbReference type="SAM" id="Phobius"/>
    </source>
</evidence>
<feature type="transmembrane region" description="Helical" evidence="1">
    <location>
        <begin position="130"/>
        <end position="159"/>
    </location>
</feature>
<dbReference type="InterPro" id="IPR019425">
    <property type="entry name" value="7TM_GPCR_serpentine_rcpt_Srt"/>
</dbReference>
<keyword evidence="1" id="KW-0472">Membrane</keyword>
<evidence type="ECO:0000313" key="2">
    <source>
        <dbReference type="EMBL" id="EYC43834.1"/>
    </source>
</evidence>
<feature type="transmembrane region" description="Helical" evidence="1">
    <location>
        <begin position="180"/>
        <end position="201"/>
    </location>
</feature>
<feature type="transmembrane region" description="Helical" evidence="1">
    <location>
        <begin position="213"/>
        <end position="233"/>
    </location>
</feature>
<gene>
    <name evidence="2" type="primary">Acey_s0479.g2212</name>
    <name evidence="2" type="ORF">Y032_0479g2212</name>
</gene>
<dbReference type="PANTHER" id="PTHR23021">
    <property type="entry name" value="SERPENTINE RECEPTOR, CLASS T"/>
    <property type="match status" value="1"/>
</dbReference>
<proteinExistence type="predicted"/>
<dbReference type="EMBL" id="JARK01000079">
    <property type="protein sequence ID" value="EYC43834.1"/>
    <property type="molecule type" value="Genomic_DNA"/>
</dbReference>
<dbReference type="AlphaFoldDB" id="A0A016WVI8"/>
<keyword evidence="3" id="KW-1185">Reference proteome</keyword>
<feature type="transmembrane region" description="Helical" evidence="1">
    <location>
        <begin position="61"/>
        <end position="80"/>
    </location>
</feature>
<protein>
    <recommendedName>
        <fullName evidence="4">G-protein coupled receptors family 1 profile domain-containing protein</fullName>
    </recommendedName>
</protein>
<evidence type="ECO:0000313" key="3">
    <source>
        <dbReference type="Proteomes" id="UP000024635"/>
    </source>
</evidence>